<feature type="region of interest" description="Disordered" evidence="1">
    <location>
        <begin position="162"/>
        <end position="181"/>
    </location>
</feature>
<gene>
    <name evidence="3" type="ORF">GUITHDRAFT_132018</name>
</gene>
<feature type="signal peptide" evidence="2">
    <location>
        <begin position="1"/>
        <end position="18"/>
    </location>
</feature>
<dbReference type="PaxDb" id="55529-EKX55089"/>
<evidence type="ECO:0000256" key="2">
    <source>
        <dbReference type="SAM" id="SignalP"/>
    </source>
</evidence>
<accession>L1K397</accession>
<dbReference type="STRING" id="905079.L1K397"/>
<feature type="chain" id="PRO_5008772138" description="Protein kinase domain-containing protein" evidence="2">
    <location>
        <begin position="19"/>
        <end position="725"/>
    </location>
</feature>
<dbReference type="Gene3D" id="1.10.510.10">
    <property type="entry name" value="Transferase(Phosphotransferase) domain 1"/>
    <property type="match status" value="1"/>
</dbReference>
<proteinExistence type="predicted"/>
<feature type="region of interest" description="Disordered" evidence="1">
    <location>
        <begin position="87"/>
        <end position="120"/>
    </location>
</feature>
<dbReference type="KEGG" id="gtt:GUITHDRAFT_132018"/>
<evidence type="ECO:0000313" key="4">
    <source>
        <dbReference type="EnsemblProtists" id="EKX55089"/>
    </source>
</evidence>
<evidence type="ECO:0000313" key="5">
    <source>
        <dbReference type="Proteomes" id="UP000011087"/>
    </source>
</evidence>
<evidence type="ECO:0000256" key="1">
    <source>
        <dbReference type="SAM" id="MobiDB-lite"/>
    </source>
</evidence>
<dbReference type="RefSeq" id="XP_005842069.1">
    <property type="nucleotide sequence ID" value="XM_005842012.1"/>
</dbReference>
<name>L1K397_GUITC</name>
<evidence type="ECO:0000313" key="3">
    <source>
        <dbReference type="EMBL" id="EKX55089.1"/>
    </source>
</evidence>
<dbReference type="OrthoDB" id="3261131at2759"/>
<keyword evidence="5" id="KW-1185">Reference proteome</keyword>
<dbReference type="EnsemblProtists" id="EKX55089">
    <property type="protein sequence ID" value="EKX55089"/>
    <property type="gene ID" value="GUITHDRAFT_132018"/>
</dbReference>
<feature type="compositionally biased region" description="Low complexity" evidence="1">
    <location>
        <begin position="166"/>
        <end position="176"/>
    </location>
</feature>
<dbReference type="AlphaFoldDB" id="L1K397"/>
<feature type="compositionally biased region" description="Basic and acidic residues" evidence="1">
    <location>
        <begin position="268"/>
        <end position="282"/>
    </location>
</feature>
<sequence>MVLSATLMVAILSSCSFAQVNVQPIITEHTGSIWTSMKELDLLHRSPQLTERLKLMSKGTSPDCRTDFKYCSARTILLRGGSDSVKLRNKRRKDDGLNLQEKPRRQPRKKNVDAEDGDDVQKTVEALQNKMAKTALRQATRLSKVFHRDEASLQAIDCELQEKATSGETPTEGTSSIDHGAPLMEQLKNITELMATHRESKMSLNGSMTKDLQKRFDAERDALDRTSDKVVEAFKARMEQILEWRAQMADMNISGSSADTSGNLTVDPTKDSSDMTPPEHSKGGFACVLMDRENKVAFRLEPMRSSLDAAAWLAFHLVLDMFGMKAANAVKEDKPPPVFREDRGMSVNVPVQVWNQTSIVRCYQEPTVEAFSKHVVKQRNRLLRKAREKPSQNGGILISSSIEERRNSMILMPLLWFWHTIYMEPVPENENQSLTENDWTRRIKGRELADVLCNPDSKGTGAQGQEGYRNVRLLCSVFELAEGDLGSTARSKWRAGAPRNIAIKVLEDIGKSLRCMHACGVAHGDVKMANILNVGDEYWLGDLPALTRATTKMLTVDPVVSTRIMTGRRMMSNDMWGLGLVTLTLLSGSSRFRKVCDKFKSIIDPKDSGPLWMIFAAGFVTSLFNLSRRSLPGDTEREQHLYKIGSSLRELVSSPTGRSMIKMLSREHRESARAHGEALAKTVLQHEDFPRVWKQLVYCMDVSNIARNALAMPLPSEMEEKAPSQ</sequence>
<evidence type="ECO:0008006" key="6">
    <source>
        <dbReference type="Google" id="ProtNLM"/>
    </source>
</evidence>
<protein>
    <recommendedName>
        <fullName evidence="6">Protein kinase domain-containing protein</fullName>
    </recommendedName>
</protein>
<dbReference type="GeneID" id="17311677"/>
<reference evidence="3 5" key="1">
    <citation type="journal article" date="2012" name="Nature">
        <title>Algal genomes reveal evolutionary mosaicism and the fate of nucleomorphs.</title>
        <authorList>
            <consortium name="DOE Joint Genome Institute"/>
            <person name="Curtis B.A."/>
            <person name="Tanifuji G."/>
            <person name="Burki F."/>
            <person name="Gruber A."/>
            <person name="Irimia M."/>
            <person name="Maruyama S."/>
            <person name="Arias M.C."/>
            <person name="Ball S.G."/>
            <person name="Gile G.H."/>
            <person name="Hirakawa Y."/>
            <person name="Hopkins J.F."/>
            <person name="Kuo A."/>
            <person name="Rensing S.A."/>
            <person name="Schmutz J."/>
            <person name="Symeonidi A."/>
            <person name="Elias M."/>
            <person name="Eveleigh R.J."/>
            <person name="Herman E.K."/>
            <person name="Klute M.J."/>
            <person name="Nakayama T."/>
            <person name="Obornik M."/>
            <person name="Reyes-Prieto A."/>
            <person name="Armbrust E.V."/>
            <person name="Aves S.J."/>
            <person name="Beiko R.G."/>
            <person name="Coutinho P."/>
            <person name="Dacks J.B."/>
            <person name="Durnford D.G."/>
            <person name="Fast N.M."/>
            <person name="Green B.R."/>
            <person name="Grisdale C.J."/>
            <person name="Hempel F."/>
            <person name="Henrissat B."/>
            <person name="Hoppner M.P."/>
            <person name="Ishida K."/>
            <person name="Kim E."/>
            <person name="Koreny L."/>
            <person name="Kroth P.G."/>
            <person name="Liu Y."/>
            <person name="Malik S.B."/>
            <person name="Maier U.G."/>
            <person name="McRose D."/>
            <person name="Mock T."/>
            <person name="Neilson J.A."/>
            <person name="Onodera N.T."/>
            <person name="Poole A.M."/>
            <person name="Pritham E.J."/>
            <person name="Richards T.A."/>
            <person name="Rocap G."/>
            <person name="Roy S.W."/>
            <person name="Sarai C."/>
            <person name="Schaack S."/>
            <person name="Shirato S."/>
            <person name="Slamovits C.H."/>
            <person name="Spencer D.F."/>
            <person name="Suzuki S."/>
            <person name="Worden A.Z."/>
            <person name="Zauner S."/>
            <person name="Barry K."/>
            <person name="Bell C."/>
            <person name="Bharti A.K."/>
            <person name="Crow J.A."/>
            <person name="Grimwood J."/>
            <person name="Kramer R."/>
            <person name="Lindquist E."/>
            <person name="Lucas S."/>
            <person name="Salamov A."/>
            <person name="McFadden G.I."/>
            <person name="Lane C.E."/>
            <person name="Keeling P.J."/>
            <person name="Gray M.W."/>
            <person name="Grigoriev I.V."/>
            <person name="Archibald J.M."/>
        </authorList>
    </citation>
    <scope>NUCLEOTIDE SEQUENCE</scope>
    <source>
        <strain evidence="3 5">CCMP2712</strain>
    </source>
</reference>
<feature type="region of interest" description="Disordered" evidence="1">
    <location>
        <begin position="253"/>
        <end position="284"/>
    </location>
</feature>
<reference evidence="5" key="2">
    <citation type="submission" date="2012-11" db="EMBL/GenBank/DDBJ databases">
        <authorList>
            <person name="Kuo A."/>
            <person name="Curtis B.A."/>
            <person name="Tanifuji G."/>
            <person name="Burki F."/>
            <person name="Gruber A."/>
            <person name="Irimia M."/>
            <person name="Maruyama S."/>
            <person name="Arias M.C."/>
            <person name="Ball S.G."/>
            <person name="Gile G.H."/>
            <person name="Hirakawa Y."/>
            <person name="Hopkins J.F."/>
            <person name="Rensing S.A."/>
            <person name="Schmutz J."/>
            <person name="Symeonidi A."/>
            <person name="Elias M."/>
            <person name="Eveleigh R.J."/>
            <person name="Herman E.K."/>
            <person name="Klute M.J."/>
            <person name="Nakayama T."/>
            <person name="Obornik M."/>
            <person name="Reyes-Prieto A."/>
            <person name="Armbrust E.V."/>
            <person name="Aves S.J."/>
            <person name="Beiko R.G."/>
            <person name="Coutinho P."/>
            <person name="Dacks J.B."/>
            <person name="Durnford D.G."/>
            <person name="Fast N.M."/>
            <person name="Green B.R."/>
            <person name="Grisdale C."/>
            <person name="Hempe F."/>
            <person name="Henrissat B."/>
            <person name="Hoppner M.P."/>
            <person name="Ishida K.-I."/>
            <person name="Kim E."/>
            <person name="Koreny L."/>
            <person name="Kroth P.G."/>
            <person name="Liu Y."/>
            <person name="Malik S.-B."/>
            <person name="Maier U.G."/>
            <person name="McRose D."/>
            <person name="Mock T."/>
            <person name="Neilson J.A."/>
            <person name="Onodera N.T."/>
            <person name="Poole A.M."/>
            <person name="Pritham E.J."/>
            <person name="Richards T.A."/>
            <person name="Rocap G."/>
            <person name="Roy S.W."/>
            <person name="Sarai C."/>
            <person name="Schaack S."/>
            <person name="Shirato S."/>
            <person name="Slamovits C.H."/>
            <person name="Spencer D.F."/>
            <person name="Suzuki S."/>
            <person name="Worden A.Z."/>
            <person name="Zauner S."/>
            <person name="Barry K."/>
            <person name="Bell C."/>
            <person name="Bharti A.K."/>
            <person name="Crow J.A."/>
            <person name="Grimwood J."/>
            <person name="Kramer R."/>
            <person name="Lindquist E."/>
            <person name="Lucas S."/>
            <person name="Salamov A."/>
            <person name="McFadden G.I."/>
            <person name="Lane C.E."/>
            <person name="Keeling P.J."/>
            <person name="Gray M.W."/>
            <person name="Grigoriev I.V."/>
            <person name="Archibald J.M."/>
        </authorList>
    </citation>
    <scope>NUCLEOTIDE SEQUENCE</scope>
    <source>
        <strain evidence="5">CCMP2712</strain>
    </source>
</reference>
<dbReference type="Proteomes" id="UP000011087">
    <property type="component" value="Unassembled WGS sequence"/>
</dbReference>
<reference evidence="4" key="3">
    <citation type="submission" date="2015-06" db="UniProtKB">
        <authorList>
            <consortium name="EnsemblProtists"/>
        </authorList>
    </citation>
    <scope>IDENTIFICATION</scope>
</reference>
<dbReference type="HOGENOM" id="CLU_381956_0_0_1"/>
<dbReference type="SUPFAM" id="SSF56112">
    <property type="entry name" value="Protein kinase-like (PK-like)"/>
    <property type="match status" value="1"/>
</dbReference>
<keyword evidence="2" id="KW-0732">Signal</keyword>
<feature type="compositionally biased region" description="Basic and acidic residues" evidence="1">
    <location>
        <begin position="92"/>
        <end position="104"/>
    </location>
</feature>
<dbReference type="EMBL" id="JH992966">
    <property type="protein sequence ID" value="EKX55089.1"/>
    <property type="molecule type" value="Genomic_DNA"/>
</dbReference>
<organism evidence="3">
    <name type="scientific">Guillardia theta (strain CCMP2712)</name>
    <name type="common">Cryptophyte</name>
    <dbReference type="NCBI Taxonomy" id="905079"/>
    <lineage>
        <taxon>Eukaryota</taxon>
        <taxon>Cryptophyceae</taxon>
        <taxon>Pyrenomonadales</taxon>
        <taxon>Geminigeraceae</taxon>
        <taxon>Guillardia</taxon>
    </lineage>
</organism>
<dbReference type="InterPro" id="IPR011009">
    <property type="entry name" value="Kinase-like_dom_sf"/>
</dbReference>
<feature type="compositionally biased region" description="Polar residues" evidence="1">
    <location>
        <begin position="253"/>
        <end position="266"/>
    </location>
</feature>